<feature type="coiled-coil region" evidence="1">
    <location>
        <begin position="235"/>
        <end position="262"/>
    </location>
</feature>
<keyword evidence="7" id="KW-1185">Reference proteome</keyword>
<accession>A0ABS1GFU3</accession>
<dbReference type="PANTHER" id="PTHR44757:SF2">
    <property type="entry name" value="BIOFILM ARCHITECTURE MAINTENANCE PROTEIN MBAA"/>
    <property type="match status" value="1"/>
</dbReference>
<reference evidence="6 7" key="1">
    <citation type="journal article" date="2021" name="Syst. Appl. Microbiol.">
        <title>Persephonella atlantica sp. nov.: How to adapt to physico-chemical gradients in high temperature hydrothermal habitats.</title>
        <authorList>
            <person name="Francois D.X."/>
            <person name="Godfroy A."/>
            <person name="Mathien C."/>
            <person name="Aube J."/>
            <person name="Cathalot C."/>
            <person name="Lesongeur F."/>
            <person name="L'Haridon S."/>
            <person name="Philippon X."/>
            <person name="Roussel E.G."/>
        </authorList>
    </citation>
    <scope>NUCLEOTIDE SEQUENCE [LARGE SCALE GENOMIC DNA]</scope>
    <source>
        <strain evidence="6 7">MO1340</strain>
    </source>
</reference>
<dbReference type="Pfam" id="PF13426">
    <property type="entry name" value="PAS_9"/>
    <property type="match status" value="3"/>
</dbReference>
<feature type="domain" description="PAS" evidence="3">
    <location>
        <begin position="378"/>
        <end position="421"/>
    </location>
</feature>
<keyword evidence="1" id="KW-0175">Coiled coil</keyword>
<evidence type="ECO:0000259" key="3">
    <source>
        <dbReference type="PROSITE" id="PS50112"/>
    </source>
</evidence>
<dbReference type="InterPro" id="IPR000160">
    <property type="entry name" value="GGDEF_dom"/>
</dbReference>
<feature type="domain" description="PAC" evidence="4">
    <location>
        <begin position="570"/>
        <end position="621"/>
    </location>
</feature>
<name>A0ABS1GFU3_9AQUI</name>
<dbReference type="PROSITE" id="PS50887">
    <property type="entry name" value="GGDEF"/>
    <property type="match status" value="1"/>
</dbReference>
<dbReference type="Proteomes" id="UP000772812">
    <property type="component" value="Unassembled WGS sequence"/>
</dbReference>
<dbReference type="InterPro" id="IPR052155">
    <property type="entry name" value="Biofilm_reg_signaling"/>
</dbReference>
<evidence type="ECO:0000259" key="5">
    <source>
        <dbReference type="PROSITE" id="PS50887"/>
    </source>
</evidence>
<evidence type="ECO:0000313" key="7">
    <source>
        <dbReference type="Proteomes" id="UP000772812"/>
    </source>
</evidence>
<dbReference type="InterPro" id="IPR000014">
    <property type="entry name" value="PAS"/>
</dbReference>
<dbReference type="PROSITE" id="PS50112">
    <property type="entry name" value="PAS"/>
    <property type="match status" value="3"/>
</dbReference>
<dbReference type="Gene3D" id="3.30.70.270">
    <property type="match status" value="1"/>
</dbReference>
<dbReference type="SUPFAM" id="SSF55073">
    <property type="entry name" value="Nucleotide cyclase"/>
    <property type="match status" value="1"/>
</dbReference>
<sequence>MFRLFLGSIVFITVIIINVYMYGLGKINYAQVIPNIIFGLIAVLFFSLSEKLKNLPTVYNKLNAGLLLIILSQANLSSFFITGQPLYLLILSEIFIKLPGLILVLMGFHSWIKVKEKREKILEEQEEKWKTIVEGVNDIIVIIQDNKIKYANSKVKDFLGYRPEEISGKDIENFISPKELKNIFSSLVKKNSYIQHNLKIRSKDGKERVFELNPSLISYESKSALLCILRDITLNFEKENELIKAKEKLEELKGKLYEAQKLANVGYWEVHLPERRFYISDEALKIICGAKKECIKTFEDFNRIITTEYRDKIRIKRNTALKELKPYETEYTINIDGGEKIIREKVKIIEDANRNKILLGIIQDITNIHNMYQKVLENEERYRNLFEYSNDAILITDLEGRILDANQKAVYKTGHTKTDLLFLNIREIFGEKFSKVYPQWLKKIYINRFVRFETDVITENRSQFPAEVSASIFEIKENKYIQLIVRDITERKLTEKELKLASIVFDNALEGIVITDDRGNILRTNTGLSQITGFDKHELLNWHITEFPVFKSKNNDIYIVWDSAKKEGKWQGEMFCTKRSGETFPALVSIIQVKNKREITNYIVMISDITKRKHREMKLKNLAYYDNLTKLPNRVHFFSRLKSSIQKAYEDNTKVALFFIDLDGFKNVNDTYGHEYGDRLLVGVAHRLKMSVRKDDFVARLAGDEFVILIEGVSDREVLNKISEKIINNVGKPYKMGNKEINIGASIGISILPDDAKDIETFLKHADFAMYHSKLTGKNRYTFYSDISDKRA</sequence>
<dbReference type="RefSeq" id="WP_200673189.1">
    <property type="nucleotide sequence ID" value="NZ_JAACYA010000001.1"/>
</dbReference>
<dbReference type="Gene3D" id="3.30.450.20">
    <property type="entry name" value="PAS domain"/>
    <property type="match status" value="4"/>
</dbReference>
<dbReference type="InterPro" id="IPR001610">
    <property type="entry name" value="PAC"/>
</dbReference>
<feature type="transmembrane region" description="Helical" evidence="2">
    <location>
        <begin position="61"/>
        <end position="81"/>
    </location>
</feature>
<dbReference type="SMART" id="SM00267">
    <property type="entry name" value="GGDEF"/>
    <property type="match status" value="1"/>
</dbReference>
<dbReference type="InterPro" id="IPR043128">
    <property type="entry name" value="Rev_trsase/Diguanyl_cyclase"/>
</dbReference>
<dbReference type="PROSITE" id="PS50113">
    <property type="entry name" value="PAC"/>
    <property type="match status" value="1"/>
</dbReference>
<organism evidence="6 7">
    <name type="scientific">Persephonella atlantica</name>
    <dbReference type="NCBI Taxonomy" id="2699429"/>
    <lineage>
        <taxon>Bacteria</taxon>
        <taxon>Pseudomonadati</taxon>
        <taxon>Aquificota</taxon>
        <taxon>Aquificia</taxon>
        <taxon>Aquificales</taxon>
        <taxon>Hydrogenothermaceae</taxon>
        <taxon>Persephonella</taxon>
    </lineage>
</organism>
<dbReference type="CDD" id="cd01949">
    <property type="entry name" value="GGDEF"/>
    <property type="match status" value="1"/>
</dbReference>
<dbReference type="NCBIfam" id="TIGR00254">
    <property type="entry name" value="GGDEF"/>
    <property type="match status" value="1"/>
</dbReference>
<feature type="transmembrane region" description="Helical" evidence="2">
    <location>
        <begin position="87"/>
        <end position="108"/>
    </location>
</feature>
<evidence type="ECO:0000256" key="1">
    <source>
        <dbReference type="SAM" id="Coils"/>
    </source>
</evidence>
<dbReference type="SMART" id="SM00091">
    <property type="entry name" value="PAS"/>
    <property type="match status" value="3"/>
</dbReference>
<feature type="domain" description="GGDEF" evidence="5">
    <location>
        <begin position="653"/>
        <end position="786"/>
    </location>
</feature>
<evidence type="ECO:0000256" key="2">
    <source>
        <dbReference type="SAM" id="Phobius"/>
    </source>
</evidence>
<keyword evidence="2" id="KW-0812">Transmembrane</keyword>
<evidence type="ECO:0000259" key="4">
    <source>
        <dbReference type="PROSITE" id="PS50113"/>
    </source>
</evidence>
<feature type="domain" description="PAS" evidence="3">
    <location>
        <begin position="125"/>
        <end position="187"/>
    </location>
</feature>
<keyword evidence="2" id="KW-0472">Membrane</keyword>
<dbReference type="InterPro" id="IPR029787">
    <property type="entry name" value="Nucleotide_cyclase"/>
</dbReference>
<keyword evidence="2" id="KW-1133">Transmembrane helix</keyword>
<dbReference type="Pfam" id="PF00990">
    <property type="entry name" value="GGDEF"/>
    <property type="match status" value="1"/>
</dbReference>
<protein>
    <submittedName>
        <fullName evidence="6">PAS domain S-box protein</fullName>
    </submittedName>
</protein>
<dbReference type="EMBL" id="JAACYA010000001">
    <property type="protein sequence ID" value="MBK3331785.1"/>
    <property type="molecule type" value="Genomic_DNA"/>
</dbReference>
<dbReference type="InterPro" id="IPR035965">
    <property type="entry name" value="PAS-like_dom_sf"/>
</dbReference>
<gene>
    <name evidence="6" type="ORF">GWK41_01735</name>
</gene>
<evidence type="ECO:0000313" key="6">
    <source>
        <dbReference type="EMBL" id="MBK3331785.1"/>
    </source>
</evidence>
<dbReference type="PANTHER" id="PTHR44757">
    <property type="entry name" value="DIGUANYLATE CYCLASE DGCP"/>
    <property type="match status" value="1"/>
</dbReference>
<feature type="transmembrane region" description="Helical" evidence="2">
    <location>
        <begin position="29"/>
        <end position="49"/>
    </location>
</feature>
<comment type="caution">
    <text evidence="6">The sequence shown here is derived from an EMBL/GenBank/DDBJ whole genome shotgun (WGS) entry which is preliminary data.</text>
</comment>
<dbReference type="InterPro" id="IPR000700">
    <property type="entry name" value="PAS-assoc_C"/>
</dbReference>
<dbReference type="CDD" id="cd00130">
    <property type="entry name" value="PAS"/>
    <property type="match status" value="3"/>
</dbReference>
<feature type="transmembrane region" description="Helical" evidence="2">
    <location>
        <begin position="5"/>
        <end position="23"/>
    </location>
</feature>
<feature type="domain" description="PAS" evidence="3">
    <location>
        <begin position="497"/>
        <end position="541"/>
    </location>
</feature>
<dbReference type="SUPFAM" id="SSF55785">
    <property type="entry name" value="PYP-like sensor domain (PAS domain)"/>
    <property type="match status" value="4"/>
</dbReference>
<dbReference type="SMART" id="SM00086">
    <property type="entry name" value="PAC"/>
    <property type="match status" value="4"/>
</dbReference>
<proteinExistence type="predicted"/>
<dbReference type="NCBIfam" id="TIGR00229">
    <property type="entry name" value="sensory_box"/>
    <property type="match status" value="4"/>
</dbReference>